<feature type="transmembrane region" description="Helical" evidence="6">
    <location>
        <begin position="125"/>
        <end position="148"/>
    </location>
</feature>
<dbReference type="PANTHER" id="PTHR30520">
    <property type="entry name" value="FORMATE TRANSPORTER-RELATED"/>
    <property type="match status" value="1"/>
</dbReference>
<dbReference type="AlphaFoldDB" id="A0A1G8XU96"/>
<dbReference type="GO" id="GO:0015499">
    <property type="term" value="F:formate transmembrane transporter activity"/>
    <property type="evidence" value="ECO:0007669"/>
    <property type="project" value="TreeGrafter"/>
</dbReference>
<evidence type="ECO:0000256" key="2">
    <source>
        <dbReference type="ARBA" id="ARBA00022692"/>
    </source>
</evidence>
<sequence length="276" mass="29899">MVTKQIEQPSHVVTPHAPETRQRPRENEVDRAIDRIIEKGRPRLYRTWPQLLATALVAGVEVALGVLALLTVYQTTGSPLLAGVAFSIALIALLLGHAELFTEGFLVPIVVVAARQATWRRLARFWGGTLIGNLLGGWALMFVVITAFPGLHTTAVEMGGKFATAPLSPQNLCLAVLAGSAITLMTRMHNGTDNDMAKLTASAVTGFLIVGTGMHHSILDSLLIFGGIHAGADYGYLEWITWFSWALLGNIIGGVGITTALRLIRGYARIREWRQT</sequence>
<dbReference type="PANTHER" id="PTHR30520:SF2">
    <property type="entry name" value="INNER MEMBRANE PROTEIN YFDC"/>
    <property type="match status" value="1"/>
</dbReference>
<dbReference type="Gene3D" id="1.20.1080.10">
    <property type="entry name" value="Glycerol uptake facilitator protein"/>
    <property type="match status" value="1"/>
</dbReference>
<feature type="transmembrane region" description="Helical" evidence="6">
    <location>
        <begin position="199"/>
        <end position="219"/>
    </location>
</feature>
<reference evidence="8" key="1">
    <citation type="submission" date="2016-10" db="EMBL/GenBank/DDBJ databases">
        <authorList>
            <person name="Varghese N."/>
            <person name="Submissions S."/>
        </authorList>
    </citation>
    <scope>NUCLEOTIDE SEQUENCE [LARGE SCALE GENOMIC DNA]</scope>
    <source>
        <strain evidence="8">DSM 45460</strain>
    </source>
</reference>
<evidence type="ECO:0000256" key="5">
    <source>
        <dbReference type="SAM" id="MobiDB-lite"/>
    </source>
</evidence>
<organism evidence="7 8">
    <name type="scientific">Actinopolyspora mzabensis</name>
    <dbReference type="NCBI Taxonomy" id="995066"/>
    <lineage>
        <taxon>Bacteria</taxon>
        <taxon>Bacillati</taxon>
        <taxon>Actinomycetota</taxon>
        <taxon>Actinomycetes</taxon>
        <taxon>Actinopolysporales</taxon>
        <taxon>Actinopolysporaceae</taxon>
        <taxon>Actinopolyspora</taxon>
    </lineage>
</organism>
<feature type="transmembrane region" description="Helical" evidence="6">
    <location>
        <begin position="80"/>
        <end position="113"/>
    </location>
</feature>
<evidence type="ECO:0000313" key="8">
    <source>
        <dbReference type="Proteomes" id="UP000199213"/>
    </source>
</evidence>
<proteinExistence type="predicted"/>
<feature type="transmembrane region" description="Helical" evidence="6">
    <location>
        <begin position="51"/>
        <end position="74"/>
    </location>
</feature>
<keyword evidence="8" id="KW-1185">Reference proteome</keyword>
<feature type="compositionally biased region" description="Basic and acidic residues" evidence="5">
    <location>
        <begin position="18"/>
        <end position="28"/>
    </location>
</feature>
<evidence type="ECO:0000256" key="3">
    <source>
        <dbReference type="ARBA" id="ARBA00022989"/>
    </source>
</evidence>
<feature type="transmembrane region" description="Helical" evidence="6">
    <location>
        <begin position="168"/>
        <end position="187"/>
    </location>
</feature>
<protein>
    <submittedName>
        <fullName evidence="7">Formate/nitrite transporter FocA, FNT family</fullName>
    </submittedName>
</protein>
<evidence type="ECO:0000256" key="6">
    <source>
        <dbReference type="SAM" id="Phobius"/>
    </source>
</evidence>
<dbReference type="InterPro" id="IPR000292">
    <property type="entry name" value="For/NO2_transpt"/>
</dbReference>
<accession>A0A1G8XU96</accession>
<dbReference type="EMBL" id="FNFM01000003">
    <property type="protein sequence ID" value="SDJ94121.1"/>
    <property type="molecule type" value="Genomic_DNA"/>
</dbReference>
<dbReference type="GO" id="GO:0005886">
    <property type="term" value="C:plasma membrane"/>
    <property type="evidence" value="ECO:0007669"/>
    <property type="project" value="TreeGrafter"/>
</dbReference>
<feature type="region of interest" description="Disordered" evidence="5">
    <location>
        <begin position="1"/>
        <end position="28"/>
    </location>
</feature>
<dbReference type="Proteomes" id="UP000199213">
    <property type="component" value="Unassembled WGS sequence"/>
</dbReference>
<gene>
    <name evidence="7" type="ORF">SAMN04487820_10373</name>
</gene>
<name>A0A1G8XU96_ACTMZ</name>
<evidence type="ECO:0000313" key="7">
    <source>
        <dbReference type="EMBL" id="SDJ94121.1"/>
    </source>
</evidence>
<evidence type="ECO:0000256" key="1">
    <source>
        <dbReference type="ARBA" id="ARBA00004141"/>
    </source>
</evidence>
<evidence type="ECO:0000256" key="4">
    <source>
        <dbReference type="ARBA" id="ARBA00023136"/>
    </source>
</evidence>
<dbReference type="InterPro" id="IPR023271">
    <property type="entry name" value="Aquaporin-like"/>
</dbReference>
<keyword evidence="4 6" id="KW-0472">Membrane</keyword>
<dbReference type="Pfam" id="PF01226">
    <property type="entry name" value="Form_Nir_trans"/>
    <property type="match status" value="1"/>
</dbReference>
<comment type="subcellular location">
    <subcellularLocation>
        <location evidence="1">Membrane</location>
        <topology evidence="1">Multi-pass membrane protein</topology>
    </subcellularLocation>
</comment>
<keyword evidence="2 6" id="KW-0812">Transmembrane</keyword>
<keyword evidence="3 6" id="KW-1133">Transmembrane helix</keyword>
<feature type="transmembrane region" description="Helical" evidence="6">
    <location>
        <begin position="239"/>
        <end position="264"/>
    </location>
</feature>